<dbReference type="SUPFAM" id="SSF53448">
    <property type="entry name" value="Nucleotide-diphospho-sugar transferases"/>
    <property type="match status" value="1"/>
</dbReference>
<name>A0A6A6Y315_9PEZI</name>
<feature type="region of interest" description="Disordered" evidence="9">
    <location>
        <begin position="342"/>
        <end position="373"/>
    </location>
</feature>
<evidence type="ECO:0000313" key="13">
    <source>
        <dbReference type="RefSeq" id="XP_033570175.1"/>
    </source>
</evidence>
<evidence type="ECO:0000256" key="2">
    <source>
        <dbReference type="ARBA" id="ARBA00007878"/>
    </source>
</evidence>
<dbReference type="GeneID" id="54453905"/>
<dbReference type="RefSeq" id="XP_033570175.1">
    <property type="nucleotide sequence ID" value="XM_033713012.1"/>
</dbReference>
<dbReference type="InterPro" id="IPR029044">
    <property type="entry name" value="Nucleotide-diphossugar_trans"/>
</dbReference>
<dbReference type="SUPFAM" id="SSF51161">
    <property type="entry name" value="Trimeric LpxA-like enzymes"/>
    <property type="match status" value="1"/>
</dbReference>
<proteinExistence type="inferred from homology"/>
<feature type="compositionally biased region" description="Acidic residues" evidence="9">
    <location>
        <begin position="554"/>
        <end position="563"/>
    </location>
</feature>
<accession>A0A6A6Y315</accession>
<dbReference type="Gene3D" id="3.90.550.10">
    <property type="entry name" value="Spore Coat Polysaccharide Biosynthesis Protein SpsA, Chain A"/>
    <property type="match status" value="1"/>
</dbReference>
<evidence type="ECO:0000256" key="6">
    <source>
        <dbReference type="ARBA" id="ARBA00044196"/>
    </source>
</evidence>
<dbReference type="GO" id="GO:0002183">
    <property type="term" value="P:cytoplasmic translational initiation"/>
    <property type="evidence" value="ECO:0007669"/>
    <property type="project" value="TreeGrafter"/>
</dbReference>
<evidence type="ECO:0000256" key="9">
    <source>
        <dbReference type="SAM" id="MobiDB-lite"/>
    </source>
</evidence>
<dbReference type="OrthoDB" id="10250549at2759"/>
<evidence type="ECO:0000313" key="11">
    <source>
        <dbReference type="EMBL" id="KAF2803211.1"/>
    </source>
</evidence>
<dbReference type="AlphaFoldDB" id="A0A6A6Y315"/>
<sequence length="582" mass="63150">MPHSTMPQPGFQAVILCGPGASMSTFTSNPADIPKALLPIANRPMVWYPLEWCYRMGVTDITLITPAESKDAIEAALSQNPHLTSLPAPRPDLKAPKGLTHQTGTGEIFRLEEVQKIITGDFIVLPCDIVCELGGASLAEAWMVEQGGLGGATGGIFDGIKAPIGLGGEKIGRRGGLGVWYETKTEDGVKGEETDFIALTPLSPPIVPPSRDSLRRDISNLAYTVPTDTLNDIVEARRVLPVRHQLLKKHGRIKMLTTHRDAHVYFFPYWVLEMMKRNEKFESISEEVLGWWAKAGWQEGLGDKLGLRDIFQDGSGSDSPVSKSFGLDEEINVAKLSSTWVDPNPSADGGNAPLSFASRVRDPDSPQTPLSTLNQKLPLPIPPILAYIQPSAPTNALIRRVDSVQLLLNVSLRLAKLPSIEEVGAEKASPLAHKFKIAHKKTIPKRCSVQAENSLLAENVTVEEKCNIKESVIGFNCKIGEGARLLRCLIMDGAEVGANAQLSDCVLGRRCRIEGGPAKGDDKTVLKKCEVQEGHVVKWGTTASDEKFMRFDLPSDDDLEEGDAGFASDGIEASQSEGISLR</sequence>
<evidence type="ECO:0000313" key="12">
    <source>
        <dbReference type="Proteomes" id="UP000504636"/>
    </source>
</evidence>
<comment type="subcellular location">
    <subcellularLocation>
        <location evidence="1">Cytoplasm</location>
        <location evidence="1">Cytosol</location>
    </subcellularLocation>
</comment>
<dbReference type="CDD" id="cd04652">
    <property type="entry name" value="LbH_eIF2B_gamma_C"/>
    <property type="match status" value="1"/>
</dbReference>
<reference evidence="11 13" key="1">
    <citation type="journal article" date="2020" name="Stud. Mycol.">
        <title>101 Dothideomycetes genomes: a test case for predicting lifestyles and emergence of pathogens.</title>
        <authorList>
            <person name="Haridas S."/>
            <person name="Albert R."/>
            <person name="Binder M."/>
            <person name="Bloem J."/>
            <person name="Labutti K."/>
            <person name="Salamov A."/>
            <person name="Andreopoulos B."/>
            <person name="Baker S."/>
            <person name="Barry K."/>
            <person name="Bills G."/>
            <person name="Bluhm B."/>
            <person name="Cannon C."/>
            <person name="Castanera R."/>
            <person name="Culley D."/>
            <person name="Daum C."/>
            <person name="Ezra D."/>
            <person name="Gonzalez J."/>
            <person name="Henrissat B."/>
            <person name="Kuo A."/>
            <person name="Liang C."/>
            <person name="Lipzen A."/>
            <person name="Lutzoni F."/>
            <person name="Magnuson J."/>
            <person name="Mondo S."/>
            <person name="Nolan M."/>
            <person name="Ohm R."/>
            <person name="Pangilinan J."/>
            <person name="Park H.-J."/>
            <person name="Ramirez L."/>
            <person name="Alfaro M."/>
            <person name="Sun H."/>
            <person name="Tritt A."/>
            <person name="Yoshinaga Y."/>
            <person name="Zwiers L.-H."/>
            <person name="Turgeon B."/>
            <person name="Goodwin S."/>
            <person name="Spatafora J."/>
            <person name="Crous P."/>
            <person name="Grigoriev I."/>
        </authorList>
    </citation>
    <scope>NUCLEOTIDE SEQUENCE</scope>
    <source>
        <strain evidence="11 13">CBS 304.34</strain>
    </source>
</reference>
<dbReference type="PANTHER" id="PTHR45989:SF1">
    <property type="entry name" value="TRANSLATION INITIATION FACTOR EIF-2B SUBUNIT GAMMA"/>
    <property type="match status" value="1"/>
</dbReference>
<dbReference type="GO" id="GO:0005085">
    <property type="term" value="F:guanyl-nucleotide exchange factor activity"/>
    <property type="evidence" value="ECO:0007669"/>
    <property type="project" value="TreeGrafter"/>
</dbReference>
<protein>
    <recommendedName>
        <fullName evidence="6">Translation initiation factor eIF2B subunit gamma</fullName>
    </recommendedName>
    <alternativeName>
        <fullName evidence="7">eIF2B GDP-GTP exchange factor subunit gamma</fullName>
    </alternativeName>
</protein>
<dbReference type="GO" id="GO:0005829">
    <property type="term" value="C:cytosol"/>
    <property type="evidence" value="ECO:0007669"/>
    <property type="project" value="UniProtKB-SubCell"/>
</dbReference>
<dbReference type="Pfam" id="PF25087">
    <property type="entry name" value="GMPPB_C"/>
    <property type="match status" value="1"/>
</dbReference>
<dbReference type="GO" id="GO:0005851">
    <property type="term" value="C:eukaryotic translation initiation factor 2B complex"/>
    <property type="evidence" value="ECO:0007669"/>
    <property type="project" value="TreeGrafter"/>
</dbReference>
<keyword evidence="3" id="KW-0963">Cytoplasm</keyword>
<dbReference type="PANTHER" id="PTHR45989">
    <property type="entry name" value="TRANSLATION INITIATION FACTOR EIF-2B SUBUNIT GAMMA"/>
    <property type="match status" value="1"/>
</dbReference>
<feature type="region of interest" description="Disordered" evidence="9">
    <location>
        <begin position="553"/>
        <end position="582"/>
    </location>
</feature>
<dbReference type="InterPro" id="IPR051960">
    <property type="entry name" value="eIF2B_gamma"/>
</dbReference>
<evidence type="ECO:0000256" key="4">
    <source>
        <dbReference type="ARBA" id="ARBA00022540"/>
    </source>
</evidence>
<evidence type="ECO:0000256" key="8">
    <source>
        <dbReference type="ARBA" id="ARBA00046432"/>
    </source>
</evidence>
<gene>
    <name evidence="11 13" type="ORF">BDZ99DRAFT_176304</name>
</gene>
<dbReference type="GO" id="GO:0003743">
    <property type="term" value="F:translation initiation factor activity"/>
    <property type="evidence" value="ECO:0007669"/>
    <property type="project" value="UniProtKB-KW"/>
</dbReference>
<evidence type="ECO:0000256" key="5">
    <source>
        <dbReference type="ARBA" id="ARBA00022917"/>
    </source>
</evidence>
<dbReference type="InterPro" id="IPR056729">
    <property type="entry name" value="GMPPB_C"/>
</dbReference>
<evidence type="ECO:0000259" key="10">
    <source>
        <dbReference type="Pfam" id="PF25087"/>
    </source>
</evidence>
<comment type="similarity">
    <text evidence="2">Belongs to the eIF-2B gamma/epsilon subunits family.</text>
</comment>
<reference evidence="13" key="3">
    <citation type="submission" date="2025-04" db="UniProtKB">
        <authorList>
            <consortium name="RefSeq"/>
        </authorList>
    </citation>
    <scope>IDENTIFICATION</scope>
    <source>
        <strain evidence="13">CBS 304.34</strain>
    </source>
</reference>
<feature type="compositionally biased region" description="Polar residues" evidence="9">
    <location>
        <begin position="573"/>
        <end position="582"/>
    </location>
</feature>
<dbReference type="InterPro" id="IPR011004">
    <property type="entry name" value="Trimer_LpxA-like_sf"/>
</dbReference>
<organism evidence="11">
    <name type="scientific">Mytilinidion resinicola</name>
    <dbReference type="NCBI Taxonomy" id="574789"/>
    <lineage>
        <taxon>Eukaryota</taxon>
        <taxon>Fungi</taxon>
        <taxon>Dikarya</taxon>
        <taxon>Ascomycota</taxon>
        <taxon>Pezizomycotina</taxon>
        <taxon>Dothideomycetes</taxon>
        <taxon>Pleosporomycetidae</taxon>
        <taxon>Mytilinidiales</taxon>
        <taxon>Mytilinidiaceae</taxon>
        <taxon>Mytilinidion</taxon>
    </lineage>
</organism>
<reference evidence="13" key="2">
    <citation type="submission" date="2020-04" db="EMBL/GenBank/DDBJ databases">
        <authorList>
            <consortium name="NCBI Genome Project"/>
        </authorList>
    </citation>
    <scope>NUCLEOTIDE SEQUENCE</scope>
    <source>
        <strain evidence="13">CBS 304.34</strain>
    </source>
</reference>
<keyword evidence="12" id="KW-1185">Reference proteome</keyword>
<evidence type="ECO:0000256" key="1">
    <source>
        <dbReference type="ARBA" id="ARBA00004514"/>
    </source>
</evidence>
<dbReference type="Gene3D" id="2.160.10.10">
    <property type="entry name" value="Hexapeptide repeat proteins"/>
    <property type="match status" value="1"/>
</dbReference>
<feature type="domain" description="Mannose-1-phosphate guanyltransferase C-terminal" evidence="10">
    <location>
        <begin position="452"/>
        <end position="537"/>
    </location>
</feature>
<keyword evidence="4 11" id="KW-0396">Initiation factor</keyword>
<evidence type="ECO:0000256" key="3">
    <source>
        <dbReference type="ARBA" id="ARBA00022490"/>
    </source>
</evidence>
<keyword evidence="5" id="KW-0648">Protein biosynthesis</keyword>
<evidence type="ECO:0000256" key="7">
    <source>
        <dbReference type="ARBA" id="ARBA00044229"/>
    </source>
</evidence>
<dbReference type="EMBL" id="MU003719">
    <property type="protein sequence ID" value="KAF2803211.1"/>
    <property type="molecule type" value="Genomic_DNA"/>
</dbReference>
<comment type="subunit">
    <text evidence="8">Component of the translation initiation factor 2B (eIF2B) complex which is a heterodecamer of two sets of five different subunits: alpha, beta, gamma, delta and epsilon. Subunits alpha, beta and delta comprise a regulatory subcomplex and subunits epsilon and gamma comprise a catalytic subcomplex. Within the complex, the hexameric regulatory complex resides at the center, with the two heterodimeric catalytic subcomplexes bound on opposite sides.</text>
</comment>
<dbReference type="Proteomes" id="UP000504636">
    <property type="component" value="Unplaced"/>
</dbReference>